<dbReference type="Proteomes" id="UP000000226">
    <property type="component" value="Chromosome 3"/>
</dbReference>
<reference evidence="4" key="1">
    <citation type="journal article" date="2014" name="Nat. Genet.">
        <title>A reference genome for common bean and genome-wide analysis of dual domestications.</title>
        <authorList>
            <person name="Schmutz J."/>
            <person name="McClean P.E."/>
            <person name="Mamidi S."/>
            <person name="Wu G.A."/>
            <person name="Cannon S.B."/>
            <person name="Grimwood J."/>
            <person name="Jenkins J."/>
            <person name="Shu S."/>
            <person name="Song Q."/>
            <person name="Chavarro C."/>
            <person name="Torres-Torres M."/>
            <person name="Geffroy V."/>
            <person name="Moghaddam S.M."/>
            <person name="Gao D."/>
            <person name="Abernathy B."/>
            <person name="Barry K."/>
            <person name="Blair M."/>
            <person name="Brick M.A."/>
            <person name="Chovatia M."/>
            <person name="Gepts P."/>
            <person name="Goodstein D.M."/>
            <person name="Gonzales M."/>
            <person name="Hellsten U."/>
            <person name="Hyten D.L."/>
            <person name="Jia G."/>
            <person name="Kelly J.D."/>
            <person name="Kudrna D."/>
            <person name="Lee R."/>
            <person name="Richard M.M."/>
            <person name="Miklas P.N."/>
            <person name="Osorno J.M."/>
            <person name="Rodrigues J."/>
            <person name="Thareau V."/>
            <person name="Urrea C.A."/>
            <person name="Wang M."/>
            <person name="Yu Y."/>
            <person name="Zhang M."/>
            <person name="Wing R.A."/>
            <person name="Cregan P.B."/>
            <person name="Rokhsar D.S."/>
            <person name="Jackson S.A."/>
        </authorList>
    </citation>
    <scope>NUCLEOTIDE SEQUENCE [LARGE SCALE GENOMIC DNA]</scope>
    <source>
        <strain evidence="4">cv. G19833</strain>
    </source>
</reference>
<dbReference type="OMA" id="FLTIHEM"/>
<feature type="compositionally biased region" description="Acidic residues" evidence="1">
    <location>
        <begin position="251"/>
        <end position="260"/>
    </location>
</feature>
<protein>
    <recommendedName>
        <fullName evidence="2">PB1-like domain-containing protein</fullName>
    </recommendedName>
</protein>
<feature type="compositionally biased region" description="Basic and acidic residues" evidence="1">
    <location>
        <begin position="309"/>
        <end position="320"/>
    </location>
</feature>
<proteinExistence type="predicted"/>
<feature type="compositionally biased region" description="Acidic residues" evidence="1">
    <location>
        <begin position="176"/>
        <end position="186"/>
    </location>
</feature>
<sequence>MSLDDWGYSSTLVKCDPVKYDCVGQRFSCGHYSGTFSDGKYVGGDTSTWSCASDTWSYFEIVGIVKEMGFLTIHEMWHSRGGCEVLETRLQLMVGDGGAIDTLKVANTYFEVHLFLMHVVSEAKVMLVLGDGFECEVEGEDDVSEPYGVEDGVGDVDGVEDDVDDNPEDNGVKGDVEEDNEEEEFSVDEKLDGVEGDSEDDGGEDVGEHDGVDGVVEEDDDEEEEFHASLKGDVEDDGGEDIGEHDGVEGVVEEDDDDEEFRVGVEGDVEDDDGEDIGEQEEMECDHDEGLEPNSTDDLQNLGVDDDESKGTVVHDRGLSDTKWESEELDNMDEVEDGEEDISTGDNEAFKDTIRAYAVHSGRKMTLVKMIIQEFVYAVVEPKDIVNGFNSVLLAVRAKPIITMVEDIRTYIMQIWAKNILKIASFEGSICPKILSRLQKEANQT</sequence>
<name>V7CAK2_PHAVU</name>
<evidence type="ECO:0000256" key="1">
    <source>
        <dbReference type="SAM" id="MobiDB-lite"/>
    </source>
</evidence>
<evidence type="ECO:0000313" key="3">
    <source>
        <dbReference type="EMBL" id="ESW26388.1"/>
    </source>
</evidence>
<dbReference type="Pfam" id="PF26130">
    <property type="entry name" value="PB1-like"/>
    <property type="match status" value="1"/>
</dbReference>
<dbReference type="EMBL" id="CM002290">
    <property type="protein sequence ID" value="ESW26388.1"/>
    <property type="molecule type" value="Genomic_DNA"/>
</dbReference>
<accession>V7CAK2</accession>
<dbReference type="AlphaFoldDB" id="V7CAK2"/>
<organism evidence="3 4">
    <name type="scientific">Phaseolus vulgaris</name>
    <name type="common">Kidney bean</name>
    <name type="synonym">French bean</name>
    <dbReference type="NCBI Taxonomy" id="3885"/>
    <lineage>
        <taxon>Eukaryota</taxon>
        <taxon>Viridiplantae</taxon>
        <taxon>Streptophyta</taxon>
        <taxon>Embryophyta</taxon>
        <taxon>Tracheophyta</taxon>
        <taxon>Spermatophyta</taxon>
        <taxon>Magnoliopsida</taxon>
        <taxon>eudicotyledons</taxon>
        <taxon>Gunneridae</taxon>
        <taxon>Pentapetalae</taxon>
        <taxon>rosids</taxon>
        <taxon>fabids</taxon>
        <taxon>Fabales</taxon>
        <taxon>Fabaceae</taxon>
        <taxon>Papilionoideae</taxon>
        <taxon>50 kb inversion clade</taxon>
        <taxon>NPAAA clade</taxon>
        <taxon>indigoferoid/millettioid clade</taxon>
        <taxon>Phaseoleae</taxon>
        <taxon>Phaseolus</taxon>
    </lineage>
</organism>
<gene>
    <name evidence="3" type="ORF">PHAVU_003G115700g</name>
</gene>
<feature type="compositionally biased region" description="Acidic residues" evidence="1">
    <location>
        <begin position="267"/>
        <end position="291"/>
    </location>
</feature>
<dbReference type="STRING" id="3885.V7CAK2"/>
<evidence type="ECO:0000259" key="2">
    <source>
        <dbReference type="Pfam" id="PF26130"/>
    </source>
</evidence>
<keyword evidence="4" id="KW-1185">Reference proteome</keyword>
<feature type="domain" description="PB1-like" evidence="2">
    <location>
        <begin position="31"/>
        <end position="115"/>
    </location>
</feature>
<dbReference type="InterPro" id="IPR058594">
    <property type="entry name" value="PB1-like_dom_pln"/>
</dbReference>
<feature type="compositionally biased region" description="Acidic residues" evidence="1">
    <location>
        <begin position="215"/>
        <end position="225"/>
    </location>
</feature>
<feature type="region of interest" description="Disordered" evidence="1">
    <location>
        <begin position="139"/>
        <end position="320"/>
    </location>
</feature>
<evidence type="ECO:0000313" key="4">
    <source>
        <dbReference type="Proteomes" id="UP000000226"/>
    </source>
</evidence>
<dbReference type="Gramene" id="ESW26388">
    <property type="protein sequence ID" value="ESW26388"/>
    <property type="gene ID" value="PHAVU_003G115700g"/>
</dbReference>
<feature type="compositionally biased region" description="Acidic residues" evidence="1">
    <location>
        <begin position="152"/>
        <end position="168"/>
    </location>
</feature>
<dbReference type="OrthoDB" id="1751576at2759"/>
<feature type="compositionally biased region" description="Acidic residues" evidence="1">
    <location>
        <begin position="194"/>
        <end position="205"/>
    </location>
</feature>